<sequence>MTRGANHMSLGEKIKLNRTRLKLKQEDLGKRLHVSRQTISNWEVGRSYPDIESLIALSDMFDLSLDKLLKEDINMISSLKKRPLGEVSYISFMISLTIGGIITAIVDMALNHTLTWSLIVLAACLLSGTFITVFKHTSSYYLIKASISVFIPGIILFWSIYLTTPTLNFIRMLQIGTFWFIFFILIVCLIELSKIRFWNLLMIITLISIPLELVAEILVDETALDIASVISVFSNFALAIIFFAIERSHLDKNKMDTLLSKFRKHTQQI</sequence>
<keyword evidence="5" id="KW-1185">Reference proteome</keyword>
<dbReference type="PANTHER" id="PTHR46558:SF15">
    <property type="entry name" value="HELIX-TURN-HELIX DOMAIN PROTEIN"/>
    <property type="match status" value="1"/>
</dbReference>
<evidence type="ECO:0000256" key="2">
    <source>
        <dbReference type="SAM" id="Phobius"/>
    </source>
</evidence>
<dbReference type="SUPFAM" id="SSF47413">
    <property type="entry name" value="lambda repressor-like DNA-binding domains"/>
    <property type="match status" value="1"/>
</dbReference>
<gene>
    <name evidence="4" type="ORF">FC26_GL001412</name>
</gene>
<reference evidence="4 5" key="1">
    <citation type="journal article" date="2015" name="Genome Announc.">
        <title>Expanding the biotechnology potential of lactobacilli through comparative genomics of 213 strains and associated genera.</title>
        <authorList>
            <person name="Sun Z."/>
            <person name="Harris H.M."/>
            <person name="McCann A."/>
            <person name="Guo C."/>
            <person name="Argimon S."/>
            <person name="Zhang W."/>
            <person name="Yang X."/>
            <person name="Jeffery I.B."/>
            <person name="Cooney J.C."/>
            <person name="Kagawa T.F."/>
            <person name="Liu W."/>
            <person name="Song Y."/>
            <person name="Salvetti E."/>
            <person name="Wrobel A."/>
            <person name="Rasinkangas P."/>
            <person name="Parkhill J."/>
            <person name="Rea M.C."/>
            <person name="O'Sullivan O."/>
            <person name="Ritari J."/>
            <person name="Douillard F.P."/>
            <person name="Paul Ross R."/>
            <person name="Yang R."/>
            <person name="Briner A.E."/>
            <person name="Felis G.E."/>
            <person name="de Vos W.M."/>
            <person name="Barrangou R."/>
            <person name="Klaenhammer T.R."/>
            <person name="Caufield P.W."/>
            <person name="Cui Y."/>
            <person name="Zhang H."/>
            <person name="O'Toole P.W."/>
        </authorList>
    </citation>
    <scope>NUCLEOTIDE SEQUENCE [LARGE SCALE GENOMIC DNA]</scope>
    <source>
        <strain evidence="4 5">DSM 20634</strain>
    </source>
</reference>
<keyword evidence="2" id="KW-0812">Transmembrane</keyword>
<dbReference type="STRING" id="1423813.FC26_GL001412"/>
<keyword evidence="2" id="KW-1133">Transmembrane helix</keyword>
<dbReference type="CDD" id="cd00093">
    <property type="entry name" value="HTH_XRE"/>
    <property type="match status" value="1"/>
</dbReference>
<dbReference type="PROSITE" id="PS50943">
    <property type="entry name" value="HTH_CROC1"/>
    <property type="match status" value="1"/>
</dbReference>
<feature type="domain" description="HTH cro/C1-type" evidence="3">
    <location>
        <begin position="14"/>
        <end position="68"/>
    </location>
</feature>
<dbReference type="PATRIC" id="fig|1423813.3.peg.1438"/>
<dbReference type="Proteomes" id="UP000051733">
    <property type="component" value="Unassembled WGS sequence"/>
</dbReference>
<feature type="transmembrane region" description="Helical" evidence="2">
    <location>
        <begin position="116"/>
        <end position="134"/>
    </location>
</feature>
<dbReference type="AlphaFoldDB" id="A0A0R2AHS0"/>
<evidence type="ECO:0000313" key="4">
    <source>
        <dbReference type="EMBL" id="KRM62707.1"/>
    </source>
</evidence>
<comment type="caution">
    <text evidence="4">The sequence shown here is derived from an EMBL/GenBank/DDBJ whole genome shotgun (WGS) entry which is preliminary data.</text>
</comment>
<dbReference type="InterPro" id="IPR010982">
    <property type="entry name" value="Lambda_DNA-bd_dom_sf"/>
</dbReference>
<protein>
    <recommendedName>
        <fullName evidence="3">HTH cro/C1-type domain-containing protein</fullName>
    </recommendedName>
</protein>
<keyword evidence="2" id="KW-0472">Membrane</keyword>
<feature type="transmembrane region" description="Helical" evidence="2">
    <location>
        <begin position="169"/>
        <end position="190"/>
    </location>
</feature>
<accession>A0A0R2AHS0</accession>
<dbReference type="InterPro" id="IPR001387">
    <property type="entry name" value="Cro/C1-type_HTH"/>
</dbReference>
<feature type="transmembrane region" description="Helical" evidence="2">
    <location>
        <begin position="197"/>
        <end position="214"/>
    </location>
</feature>
<name>A0A0R2AHS0_9LACO</name>
<dbReference type="Pfam" id="PF01381">
    <property type="entry name" value="HTH_3"/>
    <property type="match status" value="1"/>
</dbReference>
<proteinExistence type="predicted"/>
<evidence type="ECO:0000313" key="5">
    <source>
        <dbReference type="Proteomes" id="UP000051733"/>
    </source>
</evidence>
<dbReference type="OrthoDB" id="9805856at2"/>
<dbReference type="SMART" id="SM00530">
    <property type="entry name" value="HTH_XRE"/>
    <property type="match status" value="1"/>
</dbReference>
<dbReference type="GO" id="GO:0003677">
    <property type="term" value="F:DNA binding"/>
    <property type="evidence" value="ECO:0007669"/>
    <property type="project" value="UniProtKB-KW"/>
</dbReference>
<organism evidence="4 5">
    <name type="scientific">Paucilactobacillus vaccinostercus DSM 20634</name>
    <dbReference type="NCBI Taxonomy" id="1423813"/>
    <lineage>
        <taxon>Bacteria</taxon>
        <taxon>Bacillati</taxon>
        <taxon>Bacillota</taxon>
        <taxon>Bacilli</taxon>
        <taxon>Lactobacillales</taxon>
        <taxon>Lactobacillaceae</taxon>
        <taxon>Paucilactobacillus</taxon>
    </lineage>
</organism>
<dbReference type="EMBL" id="AYYY01000002">
    <property type="protein sequence ID" value="KRM62707.1"/>
    <property type="molecule type" value="Genomic_DNA"/>
</dbReference>
<evidence type="ECO:0000256" key="1">
    <source>
        <dbReference type="ARBA" id="ARBA00023125"/>
    </source>
</evidence>
<evidence type="ECO:0000259" key="3">
    <source>
        <dbReference type="PROSITE" id="PS50943"/>
    </source>
</evidence>
<feature type="transmembrane region" description="Helical" evidence="2">
    <location>
        <begin position="141"/>
        <end position="163"/>
    </location>
</feature>
<feature type="transmembrane region" description="Helical" evidence="2">
    <location>
        <begin position="226"/>
        <end position="245"/>
    </location>
</feature>
<dbReference type="PANTHER" id="PTHR46558">
    <property type="entry name" value="TRACRIPTIONAL REGULATORY PROTEIN-RELATED-RELATED"/>
    <property type="match status" value="1"/>
</dbReference>
<dbReference type="Gene3D" id="1.10.260.40">
    <property type="entry name" value="lambda repressor-like DNA-binding domains"/>
    <property type="match status" value="1"/>
</dbReference>
<keyword evidence="1" id="KW-0238">DNA-binding</keyword>
<feature type="transmembrane region" description="Helical" evidence="2">
    <location>
        <begin position="87"/>
        <end position="110"/>
    </location>
</feature>